<protein>
    <submittedName>
        <fullName evidence="1">Glycosyl hydrolase</fullName>
    </submittedName>
</protein>
<dbReference type="GO" id="GO:0010411">
    <property type="term" value="P:xyloglucan metabolic process"/>
    <property type="evidence" value="ECO:0007669"/>
    <property type="project" value="TreeGrafter"/>
</dbReference>
<evidence type="ECO:0000313" key="2">
    <source>
        <dbReference type="Proteomes" id="UP000244902"/>
    </source>
</evidence>
<proteinExistence type="predicted"/>
<gene>
    <name evidence="1" type="ORF">CEW87_08575</name>
</gene>
<dbReference type="Proteomes" id="UP000244902">
    <property type="component" value="Chromosome"/>
</dbReference>
<accession>A0A2U8H1B7</accession>
<evidence type="ECO:0000313" key="1">
    <source>
        <dbReference type="EMBL" id="AWI79420.1"/>
    </source>
</evidence>
<keyword evidence="1" id="KW-0378">Hydrolase</keyword>
<name>A0A2U8H1B7_9RHOO</name>
<dbReference type="SUPFAM" id="SSF110296">
    <property type="entry name" value="Oligoxyloglucan reducing end-specific cellobiohydrolase"/>
    <property type="match status" value="1"/>
</dbReference>
<dbReference type="GO" id="GO:0016787">
    <property type="term" value="F:hydrolase activity"/>
    <property type="evidence" value="ECO:0007669"/>
    <property type="project" value="UniProtKB-KW"/>
</dbReference>
<dbReference type="InterPro" id="IPR015943">
    <property type="entry name" value="WD40/YVTN_repeat-like_dom_sf"/>
</dbReference>
<dbReference type="RefSeq" id="WP_108972310.1">
    <property type="nucleotide sequence ID" value="NZ_CP022188.1"/>
</dbReference>
<organism evidence="1 2">
    <name type="scientific">Parazoarcus communis</name>
    <dbReference type="NCBI Taxonomy" id="41977"/>
    <lineage>
        <taxon>Bacteria</taxon>
        <taxon>Pseudomonadati</taxon>
        <taxon>Pseudomonadota</taxon>
        <taxon>Betaproteobacteria</taxon>
        <taxon>Rhodocyclales</taxon>
        <taxon>Zoogloeaceae</taxon>
        <taxon>Parazoarcus</taxon>
    </lineage>
</organism>
<dbReference type="AlphaFoldDB" id="A0A2U8H1B7"/>
<dbReference type="InterPro" id="IPR052025">
    <property type="entry name" value="Xyloglucanase_GH74"/>
</dbReference>
<sequence length="389" mass="42168">MSAQSAQSEDLPLVILVATRKGAWLLHGDAGRSRWRVDGPHFLGHIVSHLVLDPRDGRTLLAATATGHLGPTLFRSTDLGANWTEATRPPAFASSPDGKGRAVGHTFWLSPAHPSEPACWYAGTSPQGLFRSEDGGDTWAPFSIVNDNPDYLRWMGTVQDGTPDGPKLHSIIVDPRDPRHLYFAMSGGGVHESCDGGSSFTPLLGGLEVVEGFDVADPTFHDPHCVRLSPANPDRLYQQNHCGIYRLDRPGDTWVRIGRAMPPEVGDIGFPMVVHPRDPDCAWVFPMDGGTVWPRTSPNGQPAVYGTRDGGDSWQRLDDGLPGEQAWWTVKRQAMTADGCDPVGLYFGTTSGELWMSADEGHAWRCIARHLPEIYALEVATPGVGGAGR</sequence>
<dbReference type="PANTHER" id="PTHR43739:SF5">
    <property type="entry name" value="EXO-ALPHA-SIALIDASE"/>
    <property type="match status" value="1"/>
</dbReference>
<dbReference type="EMBL" id="CP022188">
    <property type="protein sequence ID" value="AWI79420.1"/>
    <property type="molecule type" value="Genomic_DNA"/>
</dbReference>
<dbReference type="CDD" id="cd15482">
    <property type="entry name" value="Sialidase_non-viral"/>
    <property type="match status" value="1"/>
</dbReference>
<reference evidence="1 2" key="1">
    <citation type="submission" date="2017-06" db="EMBL/GenBank/DDBJ databases">
        <title>Azoarcus sp. TSNA42 complete genome sequence.</title>
        <authorList>
            <person name="Woo J.-H."/>
            <person name="Kim H.-S."/>
        </authorList>
    </citation>
    <scope>NUCLEOTIDE SEQUENCE [LARGE SCALE GENOMIC DNA]</scope>
    <source>
        <strain evidence="1 2">TSNA42</strain>
    </source>
</reference>
<dbReference type="Gene3D" id="2.130.10.10">
    <property type="entry name" value="YVTN repeat-like/Quinoprotein amine dehydrogenase"/>
    <property type="match status" value="1"/>
</dbReference>
<dbReference type="PANTHER" id="PTHR43739">
    <property type="entry name" value="XYLOGLUCANASE (EUROFUNG)"/>
    <property type="match status" value="1"/>
</dbReference>
<dbReference type="OrthoDB" id="9764804at2"/>